<name>A0ABW0QFS3_9BURK</name>
<dbReference type="Gene3D" id="3.90.550.10">
    <property type="entry name" value="Spore Coat Polysaccharide Biosynthesis Protein SpsA, Chain A"/>
    <property type="match status" value="1"/>
</dbReference>
<dbReference type="RefSeq" id="WP_068832757.1">
    <property type="nucleotide sequence ID" value="NZ_JBHSMX010000065.1"/>
</dbReference>
<gene>
    <name evidence="1" type="ORF">ACFPP7_21395</name>
</gene>
<proteinExistence type="predicted"/>
<dbReference type="SUPFAM" id="SSF53448">
    <property type="entry name" value="Nucleotide-diphospho-sugar transferases"/>
    <property type="match status" value="1"/>
</dbReference>
<evidence type="ECO:0000313" key="1">
    <source>
        <dbReference type="EMBL" id="MFC5523448.1"/>
    </source>
</evidence>
<organism evidence="1 2">
    <name type="scientific">Polaromonas jejuensis</name>
    <dbReference type="NCBI Taxonomy" id="457502"/>
    <lineage>
        <taxon>Bacteria</taxon>
        <taxon>Pseudomonadati</taxon>
        <taxon>Pseudomonadota</taxon>
        <taxon>Betaproteobacteria</taxon>
        <taxon>Burkholderiales</taxon>
        <taxon>Comamonadaceae</taxon>
        <taxon>Polaromonas</taxon>
    </lineage>
</organism>
<protein>
    <submittedName>
        <fullName evidence="1">Glycosyltransferase</fullName>
    </submittedName>
</protein>
<dbReference type="EMBL" id="JBHSMX010000065">
    <property type="protein sequence ID" value="MFC5523448.1"/>
    <property type="molecule type" value="Genomic_DNA"/>
</dbReference>
<keyword evidence="2" id="KW-1185">Reference proteome</keyword>
<reference evidence="2" key="1">
    <citation type="journal article" date="2019" name="Int. J. Syst. Evol. Microbiol.">
        <title>The Global Catalogue of Microorganisms (GCM) 10K type strain sequencing project: providing services to taxonomists for standard genome sequencing and annotation.</title>
        <authorList>
            <consortium name="The Broad Institute Genomics Platform"/>
            <consortium name="The Broad Institute Genome Sequencing Center for Infectious Disease"/>
            <person name="Wu L."/>
            <person name="Ma J."/>
        </authorList>
    </citation>
    <scope>NUCLEOTIDE SEQUENCE [LARGE SCALE GENOMIC DNA]</scope>
    <source>
        <strain evidence="2">CGMCC 4.7277</strain>
    </source>
</reference>
<dbReference type="Proteomes" id="UP001596084">
    <property type="component" value="Unassembled WGS sequence"/>
</dbReference>
<evidence type="ECO:0000313" key="2">
    <source>
        <dbReference type="Proteomes" id="UP001596084"/>
    </source>
</evidence>
<dbReference type="InterPro" id="IPR029044">
    <property type="entry name" value="Nucleotide-diphossugar_trans"/>
</dbReference>
<comment type="caution">
    <text evidence="1">The sequence shown here is derived from an EMBL/GenBank/DDBJ whole genome shotgun (WGS) entry which is preliminary data.</text>
</comment>
<sequence>MSVSISGFTFIRNGVELGFPFEASIRSLLPLVDEFVVAVGQGSDDTLERVRAIADPKIRIIETLWNERMADRGFVYAQQKMIAQYSCTGDWAFYLEGDEVVHEADLASIRASVERHHANPAVEALVFDYYHFYGSPQWISISPGWYRRECRLIRNTIRSYAPDGQYWLVTTEHKRGRNPQAALAQAHIYHYGWIRRNEDMQKKADQVSKYWATPAVQVQYSQFDRRALAPFTGTHPQAVQEWLANDAEQVLNIDPNYKPIPKENKYHFMRQLETLTGLDFSRKHFKLVA</sequence>
<accession>A0ABW0QFS3</accession>